<dbReference type="Gene3D" id="3.40.50.1000">
    <property type="entry name" value="HAD superfamily/HAD-like"/>
    <property type="match status" value="1"/>
</dbReference>
<dbReference type="InterPro" id="IPR023214">
    <property type="entry name" value="HAD_sf"/>
</dbReference>
<dbReference type="InterPro" id="IPR036412">
    <property type="entry name" value="HAD-like_sf"/>
</dbReference>
<dbReference type="PANTHER" id="PTHR46470:SF2">
    <property type="entry name" value="GLYCERALDEHYDE 3-PHOSPHATE PHOSPHATASE"/>
    <property type="match status" value="1"/>
</dbReference>
<evidence type="ECO:0000256" key="2">
    <source>
        <dbReference type="ARBA" id="ARBA00022723"/>
    </source>
</evidence>
<reference evidence="6" key="1">
    <citation type="submission" date="2017-02" db="EMBL/GenBank/DDBJ databases">
        <authorList>
            <person name="Varghese N."/>
            <person name="Submissions S."/>
        </authorList>
    </citation>
    <scope>NUCLEOTIDE SEQUENCE [LARGE SCALE GENOMIC DNA]</scope>
    <source>
        <strain evidence="6">ATCC 25662</strain>
    </source>
</reference>
<dbReference type="EMBL" id="FUWY01000008">
    <property type="protein sequence ID" value="SJZ99285.1"/>
    <property type="molecule type" value="Genomic_DNA"/>
</dbReference>
<evidence type="ECO:0000256" key="1">
    <source>
        <dbReference type="ARBA" id="ARBA00001946"/>
    </source>
</evidence>
<dbReference type="SUPFAM" id="SSF56784">
    <property type="entry name" value="HAD-like"/>
    <property type="match status" value="1"/>
</dbReference>
<dbReference type="STRING" id="118967.SAMN02745191_2340"/>
<dbReference type="SFLD" id="SFLDS00003">
    <property type="entry name" value="Haloacid_Dehalogenase"/>
    <property type="match status" value="1"/>
</dbReference>
<dbReference type="GO" id="GO:0044281">
    <property type="term" value="P:small molecule metabolic process"/>
    <property type="evidence" value="ECO:0007669"/>
    <property type="project" value="UniProtKB-ARBA"/>
</dbReference>
<evidence type="ECO:0000256" key="3">
    <source>
        <dbReference type="ARBA" id="ARBA00022801"/>
    </source>
</evidence>
<dbReference type="InterPro" id="IPR051400">
    <property type="entry name" value="HAD-like_hydrolase"/>
</dbReference>
<dbReference type="RefSeq" id="WP_078712726.1">
    <property type="nucleotide sequence ID" value="NZ_FUWY01000008.1"/>
</dbReference>
<keyword evidence="2" id="KW-0479">Metal-binding</keyword>
<dbReference type="PRINTS" id="PR00413">
    <property type="entry name" value="HADHALOGNASE"/>
</dbReference>
<keyword evidence="4" id="KW-0460">Magnesium</keyword>
<keyword evidence="6" id="KW-1185">Reference proteome</keyword>
<dbReference type="OrthoDB" id="9802350at2"/>
<dbReference type="NCBIfam" id="TIGR01549">
    <property type="entry name" value="HAD-SF-IA-v1"/>
    <property type="match status" value="1"/>
</dbReference>
<dbReference type="Proteomes" id="UP000243297">
    <property type="component" value="Unassembled WGS sequence"/>
</dbReference>
<dbReference type="InterPro" id="IPR041492">
    <property type="entry name" value="HAD_2"/>
</dbReference>
<evidence type="ECO:0000256" key="4">
    <source>
        <dbReference type="ARBA" id="ARBA00022842"/>
    </source>
</evidence>
<gene>
    <name evidence="5" type="ORF">SAMN02745191_2340</name>
</gene>
<dbReference type="SFLD" id="SFLDG01129">
    <property type="entry name" value="C1.5:_HAD__Beta-PGM__Phosphata"/>
    <property type="match status" value="1"/>
</dbReference>
<dbReference type="AlphaFoldDB" id="A0A1T4Q699"/>
<dbReference type="Pfam" id="PF13419">
    <property type="entry name" value="HAD_2"/>
    <property type="match status" value="1"/>
</dbReference>
<dbReference type="NCBIfam" id="TIGR01509">
    <property type="entry name" value="HAD-SF-IA-v3"/>
    <property type="match status" value="1"/>
</dbReference>
<evidence type="ECO:0000313" key="6">
    <source>
        <dbReference type="Proteomes" id="UP000243297"/>
    </source>
</evidence>
<proteinExistence type="predicted"/>
<evidence type="ECO:0000313" key="5">
    <source>
        <dbReference type="EMBL" id="SJZ99285.1"/>
    </source>
</evidence>
<dbReference type="GO" id="GO:0046872">
    <property type="term" value="F:metal ion binding"/>
    <property type="evidence" value="ECO:0007669"/>
    <property type="project" value="UniProtKB-KW"/>
</dbReference>
<name>A0A1T4Q699_9FIRM</name>
<keyword evidence="3 5" id="KW-0378">Hydrolase</keyword>
<organism evidence="5 6">
    <name type="scientific">Anaerorhabdus furcosa</name>
    <dbReference type="NCBI Taxonomy" id="118967"/>
    <lineage>
        <taxon>Bacteria</taxon>
        <taxon>Bacillati</taxon>
        <taxon>Bacillota</taxon>
        <taxon>Erysipelotrichia</taxon>
        <taxon>Erysipelotrichales</taxon>
        <taxon>Erysipelotrichaceae</taxon>
        <taxon>Anaerorhabdus</taxon>
    </lineage>
</organism>
<comment type="cofactor">
    <cofactor evidence="1">
        <name>Mg(2+)</name>
        <dbReference type="ChEBI" id="CHEBI:18420"/>
    </cofactor>
</comment>
<sequence>MIKAICFDFDDTLGNRKKAAYAMYKHILQDIVKVEVNDFEFEAILQDMVVWDQYGNTNKNYVKEKVLKKHGIVLPMGDFNEFWESNFWEYTELADDAIEVLDKLKMKYKIGMITNGPQDGQTKKIEAAGLLPYLDCLVVSGSYGVHKPDPHLFHEACKQLQVEPHETIYVGDTFSNDIFGAKRAGCLPIWITNIKTAYCDTPIHKIEQLSDLINLLEEIDK</sequence>
<protein>
    <submittedName>
        <fullName evidence="5">Putative hydrolase of the HAD superfamily</fullName>
    </submittedName>
</protein>
<dbReference type="GO" id="GO:0016791">
    <property type="term" value="F:phosphatase activity"/>
    <property type="evidence" value="ECO:0007669"/>
    <property type="project" value="TreeGrafter"/>
</dbReference>
<dbReference type="Gene3D" id="1.10.150.520">
    <property type="match status" value="1"/>
</dbReference>
<dbReference type="InterPro" id="IPR006439">
    <property type="entry name" value="HAD-SF_hydro_IA"/>
</dbReference>
<dbReference type="PANTHER" id="PTHR46470">
    <property type="entry name" value="N-ACYLNEURAMINATE-9-PHOSPHATASE"/>
    <property type="match status" value="1"/>
</dbReference>
<accession>A0A1T4Q699</accession>